<accession>A0AAV5AD91</accession>
<feature type="compositionally biased region" description="Basic residues" evidence="1">
    <location>
        <begin position="668"/>
        <end position="678"/>
    </location>
</feature>
<gene>
    <name evidence="2" type="ORF">Clacol_005681</name>
</gene>
<dbReference type="AlphaFoldDB" id="A0AAV5AD91"/>
<feature type="region of interest" description="Disordered" evidence="1">
    <location>
        <begin position="572"/>
        <end position="695"/>
    </location>
</feature>
<keyword evidence="3" id="KW-1185">Reference proteome</keyword>
<feature type="compositionally biased region" description="Gly residues" evidence="1">
    <location>
        <begin position="357"/>
        <end position="366"/>
    </location>
</feature>
<name>A0AAV5AD91_9AGAM</name>
<proteinExistence type="predicted"/>
<feature type="region of interest" description="Disordered" evidence="1">
    <location>
        <begin position="739"/>
        <end position="792"/>
    </location>
</feature>
<feature type="compositionally biased region" description="Polar residues" evidence="1">
    <location>
        <begin position="754"/>
        <end position="765"/>
    </location>
</feature>
<feature type="region of interest" description="Disordered" evidence="1">
    <location>
        <begin position="311"/>
        <end position="369"/>
    </location>
</feature>
<dbReference type="Proteomes" id="UP001050691">
    <property type="component" value="Unassembled WGS sequence"/>
</dbReference>
<feature type="compositionally biased region" description="Low complexity" evidence="1">
    <location>
        <begin position="652"/>
        <end position="661"/>
    </location>
</feature>
<reference evidence="2" key="1">
    <citation type="submission" date="2021-10" db="EMBL/GenBank/DDBJ databases">
        <title>De novo Genome Assembly of Clathrus columnatus (Basidiomycota, Fungi) Using Illumina and Nanopore Sequence Data.</title>
        <authorList>
            <person name="Ogiso-Tanaka E."/>
            <person name="Itagaki H."/>
            <person name="Hosoya T."/>
            <person name="Hosaka K."/>
        </authorList>
    </citation>
    <scope>NUCLEOTIDE SEQUENCE</scope>
    <source>
        <strain evidence="2">MO-923</strain>
    </source>
</reference>
<feature type="compositionally biased region" description="Low complexity" evidence="1">
    <location>
        <begin position="331"/>
        <end position="347"/>
    </location>
</feature>
<feature type="compositionally biased region" description="Low complexity" evidence="1">
    <location>
        <begin position="572"/>
        <end position="592"/>
    </location>
</feature>
<feature type="compositionally biased region" description="Low complexity" evidence="1">
    <location>
        <begin position="272"/>
        <end position="292"/>
    </location>
</feature>
<evidence type="ECO:0000256" key="1">
    <source>
        <dbReference type="SAM" id="MobiDB-lite"/>
    </source>
</evidence>
<feature type="compositionally biased region" description="Acidic residues" evidence="1">
    <location>
        <begin position="875"/>
        <end position="894"/>
    </location>
</feature>
<evidence type="ECO:0000313" key="3">
    <source>
        <dbReference type="Proteomes" id="UP001050691"/>
    </source>
</evidence>
<feature type="compositionally biased region" description="Polar residues" evidence="1">
    <location>
        <begin position="443"/>
        <end position="455"/>
    </location>
</feature>
<feature type="region of interest" description="Disordered" evidence="1">
    <location>
        <begin position="96"/>
        <end position="139"/>
    </location>
</feature>
<feature type="compositionally biased region" description="Low complexity" evidence="1">
    <location>
        <begin position="103"/>
        <end position="139"/>
    </location>
</feature>
<sequence>MYQGPSPIFDVPEFPPLRRVKPLPKRRRTSINVSLDGASQMVDMNTGMSLGMNMNMAMAMGMGMNIGMGMVGSMSDLLEYQRGMIASTAGTAPTVHGNLNPASLPSVASTPTPASTPSGTIPTSSTTSSPNSPSSTQPFTPSSFPSYYMPMSMSVPLSMSMFNNVGMGMQDLFRMGLGSIGSIMSGGNISGSITPTTTNSNGTSDAQTTTASSLSQIPISLPLPLQHPLSMTEYPGGFAIPVGPTDEDDHGDGDYVDHLQHPGNTKKRKVPAANGHGHSSNHGGSHGGHASSMNIAGGNQTYVYPYGYTHQLGEVGDEDPGGDGDGSHPSTPQQTQAQNQGQGTTPTSNVTTLPSTPGGGGSGGGQALVPTPFIIHKNKVSPATLAGLQHKELLKTRKRQLAAVLGALSHGDTLALDQALSARYIGVGMGAGGTEEKKGMGITSGTGKENLSLSISAGGHTNEREKRRRSARKTFGEGGHNTSPSPRATPDVRGLPLGVIDANMESSVGSNDTTSEQNGTNAVVLRRTLLPSDSFTFMCPSPTSDRLVSTREEVAILHTRFEAELSRQAAKAAEAATARQQAQAQAQAQHQASSNTHEQGRGSKRVAGRNSGNSAINTGGNIHGNGNANANGNPTMKSHANSNNTANIGQDASTLTSTAAAAPPPPSHKGRTKNKKRSALANASNPHHLRNYVPSRLPYSSSVGYGSGGGHGSGGYGYTLGPPALGLLSPLPVRFLTAQITSDPKTKGRRKSRNTNGNSHSTPTPANGGGRDSPESPRTSVVSGNNNTAFSASHSTIPLTLPEDEWICPLCEYYLFYGDDAAFRRAIKWRKKILNRRRRARERAAAAASGTRLAGAKGGNSGGNVNASNNNITNEGDEYDDSSNPDGEGEEYFEDGEHMIDQEYHEHFRDREKDGVGGAEHQFGHGQKIKK</sequence>
<feature type="region of interest" description="Disordered" evidence="1">
    <location>
        <begin position="241"/>
        <end position="296"/>
    </location>
</feature>
<dbReference type="EMBL" id="BPWL01000006">
    <property type="protein sequence ID" value="GJJ11448.1"/>
    <property type="molecule type" value="Genomic_DNA"/>
</dbReference>
<evidence type="ECO:0000313" key="2">
    <source>
        <dbReference type="EMBL" id="GJJ11448.1"/>
    </source>
</evidence>
<comment type="caution">
    <text evidence="2">The sequence shown here is derived from an EMBL/GenBank/DDBJ whole genome shotgun (WGS) entry which is preliminary data.</text>
</comment>
<feature type="compositionally biased region" description="Basic and acidic residues" evidence="1">
    <location>
        <begin position="895"/>
        <end position="915"/>
    </location>
</feature>
<feature type="compositionally biased region" description="Polar residues" evidence="1">
    <location>
        <begin position="776"/>
        <end position="792"/>
    </location>
</feature>
<feature type="compositionally biased region" description="Low complexity" evidence="1">
    <location>
        <begin position="615"/>
        <end position="633"/>
    </location>
</feature>
<feature type="region of interest" description="Disordered" evidence="1">
    <location>
        <begin position="439"/>
        <end position="495"/>
    </location>
</feature>
<protein>
    <submittedName>
        <fullName evidence="2">Uncharacterized protein</fullName>
    </submittedName>
</protein>
<organism evidence="2 3">
    <name type="scientific">Clathrus columnatus</name>
    <dbReference type="NCBI Taxonomy" id="1419009"/>
    <lineage>
        <taxon>Eukaryota</taxon>
        <taxon>Fungi</taxon>
        <taxon>Dikarya</taxon>
        <taxon>Basidiomycota</taxon>
        <taxon>Agaricomycotina</taxon>
        <taxon>Agaricomycetes</taxon>
        <taxon>Phallomycetidae</taxon>
        <taxon>Phallales</taxon>
        <taxon>Clathraceae</taxon>
        <taxon>Clathrus</taxon>
    </lineage>
</organism>
<feature type="region of interest" description="Disordered" evidence="1">
    <location>
        <begin position="845"/>
        <end position="931"/>
    </location>
</feature>
<feature type="compositionally biased region" description="Polar residues" evidence="1">
    <location>
        <begin position="634"/>
        <end position="651"/>
    </location>
</feature>